<reference evidence="1" key="2">
    <citation type="journal article" date="2015" name="Data Brief">
        <title>Shoot transcriptome of the giant reed, Arundo donax.</title>
        <authorList>
            <person name="Barrero R.A."/>
            <person name="Guerrero F.D."/>
            <person name="Moolhuijzen P."/>
            <person name="Goolsby J.A."/>
            <person name="Tidwell J."/>
            <person name="Bellgard S.E."/>
            <person name="Bellgard M.I."/>
        </authorList>
    </citation>
    <scope>NUCLEOTIDE SEQUENCE</scope>
    <source>
        <tissue evidence="1">Shoot tissue taken approximately 20 cm above the soil surface</tissue>
    </source>
</reference>
<protein>
    <submittedName>
        <fullName evidence="1">Uncharacterized protein</fullName>
    </submittedName>
</protein>
<sequence length="50" mass="5854">MKVSHSHFTRRSPVLIQNSNFFSHSRNSQQKPFNLIIHQLHSSIKKLSIP</sequence>
<dbReference type="AlphaFoldDB" id="A0A0A9I0E1"/>
<dbReference type="EMBL" id="GBRH01159303">
    <property type="protein sequence ID" value="JAE38593.1"/>
    <property type="molecule type" value="Transcribed_RNA"/>
</dbReference>
<proteinExistence type="predicted"/>
<evidence type="ECO:0000313" key="1">
    <source>
        <dbReference type="EMBL" id="JAE38593.1"/>
    </source>
</evidence>
<reference evidence="1" key="1">
    <citation type="submission" date="2014-09" db="EMBL/GenBank/DDBJ databases">
        <authorList>
            <person name="Magalhaes I.L.F."/>
            <person name="Oliveira U."/>
            <person name="Santos F.R."/>
            <person name="Vidigal T.H.D.A."/>
            <person name="Brescovit A.D."/>
            <person name="Santos A.J."/>
        </authorList>
    </citation>
    <scope>NUCLEOTIDE SEQUENCE</scope>
    <source>
        <tissue evidence="1">Shoot tissue taken approximately 20 cm above the soil surface</tissue>
    </source>
</reference>
<accession>A0A0A9I0E1</accession>
<organism evidence="1">
    <name type="scientific">Arundo donax</name>
    <name type="common">Giant reed</name>
    <name type="synonym">Donax arundinaceus</name>
    <dbReference type="NCBI Taxonomy" id="35708"/>
    <lineage>
        <taxon>Eukaryota</taxon>
        <taxon>Viridiplantae</taxon>
        <taxon>Streptophyta</taxon>
        <taxon>Embryophyta</taxon>
        <taxon>Tracheophyta</taxon>
        <taxon>Spermatophyta</taxon>
        <taxon>Magnoliopsida</taxon>
        <taxon>Liliopsida</taxon>
        <taxon>Poales</taxon>
        <taxon>Poaceae</taxon>
        <taxon>PACMAD clade</taxon>
        <taxon>Arundinoideae</taxon>
        <taxon>Arundineae</taxon>
        <taxon>Arundo</taxon>
    </lineage>
</organism>
<name>A0A0A9I0E1_ARUDO</name>